<accession>A0A497XQN1</accession>
<dbReference type="GO" id="GO:0009061">
    <property type="term" value="P:anaerobic respiration"/>
    <property type="evidence" value="ECO:0007669"/>
    <property type="project" value="InterPro"/>
</dbReference>
<sequence length="156" mass="17164">MNRTVKTTVAVLAAALFASISDIAAAQVHSLRGVQPDTVDKAPQDLQYQGQKPGRQKPIDRTFKEQPPLIPHTLNNFDEITLEENQCMSCHGPEKYKEKNAPKLGDSHMSMVDVPGGGMNKVVNMTRWQCNSCHVPQVDAKPLVDNTFKGNITAKP</sequence>
<dbReference type="InterPro" id="IPR005591">
    <property type="entry name" value="NapB"/>
</dbReference>
<comment type="caution">
    <text evidence="17">The sequence shown here is derived from an EMBL/GenBank/DDBJ whole genome shotgun (WGS) entry which is preliminary data.</text>
</comment>
<comment type="similarity">
    <text evidence="2 12">Belongs to the NapB family.</text>
</comment>
<evidence type="ECO:0000256" key="2">
    <source>
        <dbReference type="ARBA" id="ARBA00007368"/>
    </source>
</evidence>
<dbReference type="Proteomes" id="UP000268908">
    <property type="component" value="Unassembled WGS sequence"/>
</dbReference>
<evidence type="ECO:0000256" key="15">
    <source>
        <dbReference type="SAM" id="MobiDB-lite"/>
    </source>
</evidence>
<feature type="binding site" description="axial binding residue" evidence="14">
    <location>
        <position position="134"/>
    </location>
    <ligand>
        <name>heme c</name>
        <dbReference type="ChEBI" id="CHEBI:61717"/>
        <label>2</label>
    </ligand>
    <ligandPart>
        <name>Fe</name>
        <dbReference type="ChEBI" id="CHEBI:18248"/>
    </ligandPart>
</feature>
<name>A0A497XQN1_9PROT</name>
<evidence type="ECO:0000256" key="3">
    <source>
        <dbReference type="ARBA" id="ARBA00013773"/>
    </source>
</evidence>
<feature type="binding site" description="axial binding residue" evidence="14">
    <location>
        <position position="108"/>
    </location>
    <ligand>
        <name>heme c</name>
        <dbReference type="ChEBI" id="CHEBI:61717"/>
        <label>2</label>
    </ligand>
    <ligandPart>
        <name>Fe</name>
        <dbReference type="ChEBI" id="CHEBI:18248"/>
    </ligandPart>
</feature>
<protein>
    <recommendedName>
        <fullName evidence="3 12">Periplasmic nitrate reductase, electron transfer subunit</fullName>
    </recommendedName>
    <alternativeName>
        <fullName evidence="11 12">Diheme cytochrome c NapB</fullName>
    </alternativeName>
</protein>
<feature type="binding site" description="axial binding residue" evidence="14">
    <location>
        <position position="91"/>
    </location>
    <ligand>
        <name>heme c</name>
        <dbReference type="ChEBI" id="CHEBI:61717"/>
        <label>1</label>
    </ligand>
    <ligandPart>
        <name>Fe</name>
        <dbReference type="ChEBI" id="CHEBI:18248"/>
    </ligandPart>
</feature>
<feature type="chain" id="PRO_5019845903" description="Periplasmic nitrate reductase, electron transfer subunit" evidence="16">
    <location>
        <begin position="27"/>
        <end position="156"/>
    </location>
</feature>
<comment type="function">
    <text evidence="12">Electron transfer subunit of the periplasmic nitrate reductase complex NapAB.</text>
</comment>
<dbReference type="PIRSF" id="PIRSF006105">
    <property type="entry name" value="NapB"/>
    <property type="match status" value="1"/>
</dbReference>
<feature type="binding site" description="covalent" evidence="13">
    <location>
        <position position="130"/>
    </location>
    <ligand>
        <name>heme c</name>
        <dbReference type="ChEBI" id="CHEBI:61717"/>
        <label>2</label>
    </ligand>
</feature>
<gene>
    <name evidence="17" type="ORF">DFR35_1000</name>
</gene>
<dbReference type="PANTHER" id="PTHR38604">
    <property type="entry name" value="PERIPLASMIC NITRATE REDUCTASE, ELECTRON TRANSFER SUBUNIT"/>
    <property type="match status" value="1"/>
</dbReference>
<keyword evidence="7 16" id="KW-0732">Signal</keyword>
<reference evidence="17 18" key="1">
    <citation type="submission" date="2018-10" db="EMBL/GenBank/DDBJ databases">
        <title>Genomic Encyclopedia of Type Strains, Phase IV (KMG-IV): sequencing the most valuable type-strain genomes for metagenomic binning, comparative biology and taxonomic classification.</title>
        <authorList>
            <person name="Goeker M."/>
        </authorList>
    </citation>
    <scope>NUCLEOTIDE SEQUENCE [LARGE SCALE GENOMIC DNA]</scope>
    <source>
        <strain evidence="17 18">DSM 26916</strain>
    </source>
</reference>
<keyword evidence="5 13" id="KW-0349">Heme</keyword>
<feature type="binding site" description="axial binding residue" evidence="14">
    <location>
        <position position="72"/>
    </location>
    <ligand>
        <name>heme c</name>
        <dbReference type="ChEBI" id="CHEBI:61717"/>
        <label>1</label>
    </ligand>
    <ligandPart>
        <name>Fe</name>
        <dbReference type="ChEBI" id="CHEBI:18248"/>
    </ligandPart>
</feature>
<evidence type="ECO:0000256" key="7">
    <source>
        <dbReference type="ARBA" id="ARBA00022729"/>
    </source>
</evidence>
<comment type="PTM">
    <text evidence="13">Binds 2 heme C groups per subunit.</text>
</comment>
<dbReference type="Pfam" id="PF03892">
    <property type="entry name" value="NapB"/>
    <property type="match status" value="1"/>
</dbReference>
<keyword evidence="4 12" id="KW-0813">Transport</keyword>
<evidence type="ECO:0000256" key="8">
    <source>
        <dbReference type="ARBA" id="ARBA00022764"/>
    </source>
</evidence>
<keyword evidence="8 12" id="KW-0574">Periplasm</keyword>
<evidence type="ECO:0000313" key="17">
    <source>
        <dbReference type="EMBL" id="RLJ68439.1"/>
    </source>
</evidence>
<dbReference type="InterPro" id="IPR036280">
    <property type="entry name" value="Multihaem_cyt_sf"/>
</dbReference>
<dbReference type="GO" id="GO:0046872">
    <property type="term" value="F:metal ion binding"/>
    <property type="evidence" value="ECO:0007669"/>
    <property type="project" value="UniProtKB-KW"/>
</dbReference>
<keyword evidence="10 14" id="KW-0408">Iron</keyword>
<feature type="binding site" description="covalent" evidence="13">
    <location>
        <position position="90"/>
    </location>
    <ligand>
        <name>heme c</name>
        <dbReference type="ChEBI" id="CHEBI:61717"/>
        <label>1</label>
    </ligand>
</feature>
<organism evidence="17 18">
    <name type="scientific">Sulfurisoma sediminicola</name>
    <dbReference type="NCBI Taxonomy" id="1381557"/>
    <lineage>
        <taxon>Bacteria</taxon>
        <taxon>Pseudomonadati</taxon>
        <taxon>Pseudomonadota</taxon>
        <taxon>Betaproteobacteria</taxon>
        <taxon>Nitrosomonadales</taxon>
        <taxon>Sterolibacteriaceae</taxon>
        <taxon>Sulfurisoma</taxon>
    </lineage>
</organism>
<evidence type="ECO:0000256" key="1">
    <source>
        <dbReference type="ARBA" id="ARBA00004418"/>
    </source>
</evidence>
<feature type="binding site" description="covalent" evidence="13">
    <location>
        <position position="87"/>
    </location>
    <ligand>
        <name>heme c</name>
        <dbReference type="ChEBI" id="CHEBI:61717"/>
        <label>1</label>
    </ligand>
</feature>
<dbReference type="AlphaFoldDB" id="A0A497XQN1"/>
<dbReference type="SUPFAM" id="SSF48695">
    <property type="entry name" value="Multiheme cytochromes"/>
    <property type="match status" value="1"/>
</dbReference>
<keyword evidence="18" id="KW-1185">Reference proteome</keyword>
<evidence type="ECO:0000313" key="18">
    <source>
        <dbReference type="Proteomes" id="UP000268908"/>
    </source>
</evidence>
<evidence type="ECO:0000256" key="5">
    <source>
        <dbReference type="ARBA" id="ARBA00022617"/>
    </source>
</evidence>
<feature type="region of interest" description="Disordered" evidence="15">
    <location>
        <begin position="37"/>
        <end position="68"/>
    </location>
</feature>
<evidence type="ECO:0000256" key="10">
    <source>
        <dbReference type="ARBA" id="ARBA00023004"/>
    </source>
</evidence>
<evidence type="ECO:0000256" key="16">
    <source>
        <dbReference type="SAM" id="SignalP"/>
    </source>
</evidence>
<keyword evidence="9 12" id="KW-0249">Electron transport</keyword>
<evidence type="ECO:0000256" key="13">
    <source>
        <dbReference type="PIRSR" id="PIRSR006105-1"/>
    </source>
</evidence>
<dbReference type="Gene3D" id="1.10.1130.10">
    <property type="entry name" value="Flavocytochrome C3, Chain A"/>
    <property type="match status" value="1"/>
</dbReference>
<comment type="subcellular location">
    <subcellularLocation>
        <location evidence="1 12">Periplasm</location>
    </subcellularLocation>
</comment>
<evidence type="ECO:0000256" key="11">
    <source>
        <dbReference type="ARBA" id="ARBA00031832"/>
    </source>
</evidence>
<dbReference type="RefSeq" id="WP_121240337.1">
    <property type="nucleotide sequence ID" value="NZ_BHVV01000002.1"/>
</dbReference>
<evidence type="ECO:0000256" key="6">
    <source>
        <dbReference type="ARBA" id="ARBA00022723"/>
    </source>
</evidence>
<evidence type="ECO:0000256" key="14">
    <source>
        <dbReference type="PIRSR" id="PIRSR006105-2"/>
    </source>
</evidence>
<keyword evidence="6 14" id="KW-0479">Metal-binding</keyword>
<proteinExistence type="inferred from homology"/>
<dbReference type="EMBL" id="RCCI01000004">
    <property type="protein sequence ID" value="RLJ68439.1"/>
    <property type="molecule type" value="Genomic_DNA"/>
</dbReference>
<feature type="signal peptide" evidence="16">
    <location>
        <begin position="1"/>
        <end position="26"/>
    </location>
</feature>
<evidence type="ECO:0000256" key="9">
    <source>
        <dbReference type="ARBA" id="ARBA00022982"/>
    </source>
</evidence>
<dbReference type="GO" id="GO:0042597">
    <property type="term" value="C:periplasmic space"/>
    <property type="evidence" value="ECO:0007669"/>
    <property type="project" value="UniProtKB-SubCell"/>
</dbReference>
<feature type="binding site" description="covalent" evidence="13">
    <location>
        <position position="133"/>
    </location>
    <ligand>
        <name>heme c</name>
        <dbReference type="ChEBI" id="CHEBI:61717"/>
        <label>2</label>
    </ligand>
</feature>
<comment type="subunit">
    <text evidence="12">Component of the periplasmic nitrate reductase NapAB complex composed of NapA and NapB.</text>
</comment>
<dbReference type="OrthoDB" id="13290at2"/>
<evidence type="ECO:0000256" key="4">
    <source>
        <dbReference type="ARBA" id="ARBA00022448"/>
    </source>
</evidence>
<dbReference type="PANTHER" id="PTHR38604:SF1">
    <property type="entry name" value="PERIPLASMIC NITRATE REDUCTASE, ELECTRON TRANSFER SUBUNIT"/>
    <property type="match status" value="1"/>
</dbReference>
<evidence type="ECO:0000256" key="12">
    <source>
        <dbReference type="PIRNR" id="PIRNR006105"/>
    </source>
</evidence>